<name>A0A6C2UHB8_9BACT</name>
<evidence type="ECO:0000256" key="6">
    <source>
        <dbReference type="ARBA" id="ARBA00023163"/>
    </source>
</evidence>
<sequence>MSHINKTDQHETGISLLRRVQKQDNEEAWADFMKFYTHFIYSVIRGMNISEADAADIHQQVILRLWKRLPEVNIDKMNNFNSYLRVTTRNEVLDFIRSERRRLSRETNAVSDTSLDYYAATFLPKTDHIAENEWRLHLATLAIEKIQSLFSKNAIEVFRKSMNGISVLQIAKELGLTANTVHSLKSRVKSTLTNEIYDLRNSLEREVYFRS</sequence>
<protein>
    <recommendedName>
        <fullName evidence="2">RNA polymerase sigma factor SigS</fullName>
    </recommendedName>
</protein>
<feature type="domain" description="RNA polymerase sigma-70 region 2" evidence="8">
    <location>
        <begin position="37"/>
        <end position="102"/>
    </location>
</feature>
<dbReference type="InterPro" id="IPR007627">
    <property type="entry name" value="RNA_pol_sigma70_r2"/>
</dbReference>
<dbReference type="SUPFAM" id="SSF46894">
    <property type="entry name" value="C-terminal effector domain of the bipartite response regulators"/>
    <property type="match status" value="1"/>
</dbReference>
<evidence type="ECO:0000256" key="4">
    <source>
        <dbReference type="ARBA" id="ARBA00023082"/>
    </source>
</evidence>
<evidence type="ECO:0000256" key="1">
    <source>
        <dbReference type="ARBA" id="ARBA00007788"/>
    </source>
</evidence>
<dbReference type="Proteomes" id="UP000346198">
    <property type="component" value="Unassembled WGS sequence"/>
</dbReference>
<dbReference type="PANTHER" id="PTHR43133:SF8">
    <property type="entry name" value="RNA POLYMERASE SIGMA FACTOR HI_1459-RELATED"/>
    <property type="match status" value="1"/>
</dbReference>
<dbReference type="InterPro" id="IPR016032">
    <property type="entry name" value="Sig_transdc_resp-reg_C-effctor"/>
</dbReference>
<dbReference type="AlphaFoldDB" id="A0A6C2UHB8"/>
<dbReference type="InterPro" id="IPR013325">
    <property type="entry name" value="RNA_pol_sigma_r2"/>
</dbReference>
<evidence type="ECO:0000259" key="8">
    <source>
        <dbReference type="Pfam" id="PF04542"/>
    </source>
</evidence>
<organism evidence="9 10">
    <name type="scientific">Pontiella sulfatireligans</name>
    <dbReference type="NCBI Taxonomy" id="2750658"/>
    <lineage>
        <taxon>Bacteria</taxon>
        <taxon>Pseudomonadati</taxon>
        <taxon>Kiritimatiellota</taxon>
        <taxon>Kiritimatiellia</taxon>
        <taxon>Kiritimatiellales</taxon>
        <taxon>Pontiellaceae</taxon>
        <taxon>Pontiella</taxon>
    </lineage>
</organism>
<dbReference type="EMBL" id="CAAHFH010000001">
    <property type="protein sequence ID" value="VGO19329.1"/>
    <property type="molecule type" value="Genomic_DNA"/>
</dbReference>
<dbReference type="SUPFAM" id="SSF88946">
    <property type="entry name" value="Sigma2 domain of RNA polymerase sigma factors"/>
    <property type="match status" value="1"/>
</dbReference>
<dbReference type="RefSeq" id="WP_136060741.1">
    <property type="nucleotide sequence ID" value="NZ_CAAHFH010000001.1"/>
</dbReference>
<dbReference type="InterPro" id="IPR014284">
    <property type="entry name" value="RNA_pol_sigma-70_dom"/>
</dbReference>
<proteinExistence type="inferred from homology"/>
<keyword evidence="4" id="KW-0731">Sigma factor</keyword>
<comment type="function">
    <text evidence="7">Sigma factors are initiation factors that promote the attachment of RNA polymerase to specific initiation sites and are then released. Sigma-S contributes to the protection against external stress, thus playing a role in cellular fitness and survival.</text>
</comment>
<evidence type="ECO:0000313" key="9">
    <source>
        <dbReference type="EMBL" id="VGO19329.1"/>
    </source>
</evidence>
<dbReference type="Gene3D" id="1.10.1740.10">
    <property type="match status" value="1"/>
</dbReference>
<dbReference type="InterPro" id="IPR039425">
    <property type="entry name" value="RNA_pol_sigma-70-like"/>
</dbReference>
<dbReference type="NCBIfam" id="TIGR02937">
    <property type="entry name" value="sigma70-ECF"/>
    <property type="match status" value="1"/>
</dbReference>
<evidence type="ECO:0000256" key="7">
    <source>
        <dbReference type="ARBA" id="ARBA00024701"/>
    </source>
</evidence>
<evidence type="ECO:0000256" key="5">
    <source>
        <dbReference type="ARBA" id="ARBA00023125"/>
    </source>
</evidence>
<dbReference type="GO" id="GO:0006352">
    <property type="term" value="P:DNA-templated transcription initiation"/>
    <property type="evidence" value="ECO:0007669"/>
    <property type="project" value="InterPro"/>
</dbReference>
<comment type="similarity">
    <text evidence="1">Belongs to the sigma-70 factor family.</text>
</comment>
<reference evidence="9 10" key="1">
    <citation type="submission" date="2019-04" db="EMBL/GenBank/DDBJ databases">
        <authorList>
            <person name="Van Vliet M D."/>
        </authorList>
    </citation>
    <scope>NUCLEOTIDE SEQUENCE [LARGE SCALE GENOMIC DNA]</scope>
    <source>
        <strain evidence="9 10">F21</strain>
    </source>
</reference>
<keyword evidence="6" id="KW-0804">Transcription</keyword>
<dbReference type="GO" id="GO:0003677">
    <property type="term" value="F:DNA binding"/>
    <property type="evidence" value="ECO:0007669"/>
    <property type="project" value="UniProtKB-KW"/>
</dbReference>
<keyword evidence="10" id="KW-1185">Reference proteome</keyword>
<dbReference type="GO" id="GO:0016987">
    <property type="term" value="F:sigma factor activity"/>
    <property type="evidence" value="ECO:0007669"/>
    <property type="project" value="UniProtKB-KW"/>
</dbReference>
<gene>
    <name evidence="9" type="ORF">SCARR_01387</name>
</gene>
<keyword evidence="3" id="KW-0805">Transcription regulation</keyword>
<keyword evidence="5" id="KW-0238">DNA-binding</keyword>
<evidence type="ECO:0000256" key="2">
    <source>
        <dbReference type="ARBA" id="ARBA00021245"/>
    </source>
</evidence>
<dbReference type="PANTHER" id="PTHR43133">
    <property type="entry name" value="RNA POLYMERASE ECF-TYPE SIGMA FACTO"/>
    <property type="match status" value="1"/>
</dbReference>
<dbReference type="Pfam" id="PF04542">
    <property type="entry name" value="Sigma70_r2"/>
    <property type="match status" value="1"/>
</dbReference>
<evidence type="ECO:0000313" key="10">
    <source>
        <dbReference type="Proteomes" id="UP000346198"/>
    </source>
</evidence>
<evidence type="ECO:0000256" key="3">
    <source>
        <dbReference type="ARBA" id="ARBA00023015"/>
    </source>
</evidence>
<accession>A0A6C2UHB8</accession>